<dbReference type="GO" id="GO:0042754">
    <property type="term" value="P:negative regulation of circadian rhythm"/>
    <property type="evidence" value="ECO:0007669"/>
    <property type="project" value="InterPro"/>
</dbReference>
<name>A0A6P3VWF3_CLUHA</name>
<dbReference type="OrthoDB" id="6374619at2759"/>
<proteinExistence type="predicted"/>
<reference evidence="3" key="1">
    <citation type="submission" date="2025-08" db="UniProtKB">
        <authorList>
            <consortium name="RefSeq"/>
        </authorList>
    </citation>
    <scope>IDENTIFICATION</scope>
</reference>
<dbReference type="Pfam" id="PF15800">
    <property type="entry name" value="CiPC"/>
    <property type="match status" value="1"/>
</dbReference>
<evidence type="ECO:0000313" key="2">
    <source>
        <dbReference type="Proteomes" id="UP000515152"/>
    </source>
</evidence>
<evidence type="ECO:0000256" key="1">
    <source>
        <dbReference type="SAM" id="MobiDB-lite"/>
    </source>
</evidence>
<dbReference type="PANTHER" id="PTHR34648:SF7">
    <property type="entry name" value="SI:CH211-132B12.7"/>
    <property type="match status" value="1"/>
</dbReference>
<gene>
    <name evidence="3" type="primary">si:ch211-132b12.7</name>
</gene>
<feature type="compositionally biased region" description="Gly residues" evidence="1">
    <location>
        <begin position="208"/>
        <end position="218"/>
    </location>
</feature>
<feature type="compositionally biased region" description="Basic and acidic residues" evidence="1">
    <location>
        <begin position="1"/>
        <end position="23"/>
    </location>
</feature>
<feature type="region of interest" description="Disordered" evidence="1">
    <location>
        <begin position="177"/>
        <end position="349"/>
    </location>
</feature>
<protein>
    <submittedName>
        <fullName evidence="3">CLOCK-interacting pacemaker</fullName>
    </submittedName>
</protein>
<feature type="compositionally biased region" description="Basic and acidic residues" evidence="1">
    <location>
        <begin position="35"/>
        <end position="55"/>
    </location>
</feature>
<dbReference type="InterPro" id="IPR031602">
    <property type="entry name" value="CIPC"/>
</dbReference>
<dbReference type="GeneID" id="105899501"/>
<dbReference type="GO" id="GO:0045892">
    <property type="term" value="P:negative regulation of DNA-templated transcription"/>
    <property type="evidence" value="ECO:0007669"/>
    <property type="project" value="InterPro"/>
</dbReference>
<evidence type="ECO:0000313" key="3">
    <source>
        <dbReference type="RefSeq" id="XP_012682150.2"/>
    </source>
</evidence>
<sequence>MPKEKEQGERVPRMASKNAKEKSNSATLLAVRAKAQAEQEARGRSSHCSSEKDSGYSDTGSDSLHGYQRSRQSKARDSHQVSHQGNAMLMPGTSELTPIFIIKNVVLKQPVPVGQEQLLQAPLPWGGAGTNDQGSTHVLLLQQPEVTSQAPMHILKPQPRRADGGGKKSKATYLPILNSYPRIAPHPSKKTDKTTGAGGGANSRSSSLGGGGGGGTAEGHGQSKRVCTEEKREEVSTTSQLQKKHVHKQPERRAHSHASHFRSHSSSQDHFLPGKNREIPSHMRRSPHPPSSPSTSASLGSPSVSSTETASPPSSHELAAPLLRSSKGQHRQNQQQHKHNSAHGSLSFGSGHHRRFLNTVQILCQSGLLDLTLRTQELLRQSSANERDIAQLRQHTQLLCQAAQTYPASPDAWVLVHQSMVESGHYPSLGLDSCGGKNSHCSPPAQVQAEADTSSGGNKADVVVSLALSHNRHEEMAPPSPLLAPMDDISLDLPALDQNGHTALFMGQSMGQGTIARSLDDLLMPPDSSTHSHLL</sequence>
<accession>A0A6P3VWF3</accession>
<dbReference type="AlphaFoldDB" id="A0A6P3VWF3"/>
<organism evidence="2 3">
    <name type="scientific">Clupea harengus</name>
    <name type="common">Atlantic herring</name>
    <dbReference type="NCBI Taxonomy" id="7950"/>
    <lineage>
        <taxon>Eukaryota</taxon>
        <taxon>Metazoa</taxon>
        <taxon>Chordata</taxon>
        <taxon>Craniata</taxon>
        <taxon>Vertebrata</taxon>
        <taxon>Euteleostomi</taxon>
        <taxon>Actinopterygii</taxon>
        <taxon>Neopterygii</taxon>
        <taxon>Teleostei</taxon>
        <taxon>Clupei</taxon>
        <taxon>Clupeiformes</taxon>
        <taxon>Clupeoidei</taxon>
        <taxon>Clupeidae</taxon>
        <taxon>Clupea</taxon>
    </lineage>
</organism>
<dbReference type="PANTHER" id="PTHR34648">
    <property type="entry name" value="CLOCK-INTERACTING PACEMAKER"/>
    <property type="match status" value="1"/>
</dbReference>
<dbReference type="KEGG" id="char:105899501"/>
<feature type="compositionally biased region" description="Low complexity" evidence="1">
    <location>
        <begin position="293"/>
        <end position="306"/>
    </location>
</feature>
<feature type="compositionally biased region" description="Basic residues" evidence="1">
    <location>
        <begin position="254"/>
        <end position="263"/>
    </location>
</feature>
<dbReference type="GO" id="GO:0005634">
    <property type="term" value="C:nucleus"/>
    <property type="evidence" value="ECO:0007669"/>
    <property type="project" value="TreeGrafter"/>
</dbReference>
<keyword evidence="2" id="KW-1185">Reference proteome</keyword>
<feature type="compositionally biased region" description="Basic and acidic residues" evidence="1">
    <location>
        <begin position="226"/>
        <end position="235"/>
    </location>
</feature>
<feature type="region of interest" description="Disordered" evidence="1">
    <location>
        <begin position="1"/>
        <end position="89"/>
    </location>
</feature>
<dbReference type="RefSeq" id="XP_012682150.2">
    <property type="nucleotide sequence ID" value="XM_012826696.3"/>
</dbReference>
<dbReference type="Proteomes" id="UP000515152">
    <property type="component" value="Chromosome 9"/>
</dbReference>